<keyword evidence="2" id="KW-1185">Reference proteome</keyword>
<protein>
    <submittedName>
        <fullName evidence="1">Uncharacterized protein</fullName>
    </submittedName>
</protein>
<accession>A0A5J5DLH2</accession>
<gene>
    <name evidence="1" type="ORF">FQN60_004902</name>
</gene>
<proteinExistence type="predicted"/>
<comment type="caution">
    <text evidence="1">The sequence shown here is derived from an EMBL/GenBank/DDBJ whole genome shotgun (WGS) entry which is preliminary data.</text>
</comment>
<dbReference type="Proteomes" id="UP000327493">
    <property type="component" value="Chromosome 3"/>
</dbReference>
<reference evidence="1 2" key="1">
    <citation type="submission" date="2019-08" db="EMBL/GenBank/DDBJ databases">
        <title>A chromosome-level genome assembly, high-density linkage maps, and genome scans reveal the genomic architecture of hybrid incompatibilities underlying speciation via character displacement in darters (Percidae: Etheostominae).</title>
        <authorList>
            <person name="Moran R.L."/>
            <person name="Catchen J.M."/>
            <person name="Fuller R.C."/>
        </authorList>
    </citation>
    <scope>NUCLEOTIDE SEQUENCE [LARGE SCALE GENOMIC DNA]</scope>
    <source>
        <strain evidence="1">EspeVRDwgs_2016</strain>
        <tissue evidence="1">Muscle</tissue>
    </source>
</reference>
<organism evidence="1 2">
    <name type="scientific">Etheostoma spectabile</name>
    <name type="common">orangethroat darter</name>
    <dbReference type="NCBI Taxonomy" id="54343"/>
    <lineage>
        <taxon>Eukaryota</taxon>
        <taxon>Metazoa</taxon>
        <taxon>Chordata</taxon>
        <taxon>Craniata</taxon>
        <taxon>Vertebrata</taxon>
        <taxon>Euteleostomi</taxon>
        <taxon>Actinopterygii</taxon>
        <taxon>Neopterygii</taxon>
        <taxon>Teleostei</taxon>
        <taxon>Neoteleostei</taxon>
        <taxon>Acanthomorphata</taxon>
        <taxon>Eupercaria</taxon>
        <taxon>Perciformes</taxon>
        <taxon>Percoidei</taxon>
        <taxon>Percidae</taxon>
        <taxon>Etheostomatinae</taxon>
        <taxon>Etheostoma</taxon>
    </lineage>
</organism>
<dbReference type="AlphaFoldDB" id="A0A5J5DLH2"/>
<evidence type="ECO:0000313" key="1">
    <source>
        <dbReference type="EMBL" id="KAA8594068.1"/>
    </source>
</evidence>
<sequence>MSCCRLTGPLFIPNTQTIPEKGASPPLNFLEQRQSTCTAAFVVDGAVSRAHSETKCENAATGPPLLSSDWLLIEALGRVLALRTPRTRMTGEPPCADSSQHRVWLYVMGVATDTVRLVFFLDGREREDAAPSRCPLRTHGYH</sequence>
<evidence type="ECO:0000313" key="2">
    <source>
        <dbReference type="Proteomes" id="UP000327493"/>
    </source>
</evidence>
<dbReference type="EMBL" id="VOFY01000003">
    <property type="protein sequence ID" value="KAA8594068.1"/>
    <property type="molecule type" value="Genomic_DNA"/>
</dbReference>
<name>A0A5J5DLH2_9PERO</name>